<dbReference type="InterPro" id="IPR037051">
    <property type="entry name" value="4-carb_acid_sugar_kinase_N_sf"/>
</dbReference>
<evidence type="ECO:0000259" key="7">
    <source>
        <dbReference type="Pfam" id="PF07005"/>
    </source>
</evidence>
<evidence type="ECO:0000256" key="4">
    <source>
        <dbReference type="ARBA" id="ARBA00022777"/>
    </source>
</evidence>
<keyword evidence="6" id="KW-0119">Carbohydrate metabolism</keyword>
<keyword evidence="4 9" id="KW-0418">Kinase</keyword>
<dbReference type="GO" id="GO:0016301">
    <property type="term" value="F:kinase activity"/>
    <property type="evidence" value="ECO:0007669"/>
    <property type="project" value="UniProtKB-KW"/>
</dbReference>
<feature type="domain" description="Four-carbon acid sugar kinase nucleotide binding" evidence="8">
    <location>
        <begin position="255"/>
        <end position="403"/>
    </location>
</feature>
<dbReference type="RefSeq" id="WP_077021114.1">
    <property type="nucleotide sequence ID" value="NZ_CADETK010000030.1"/>
</dbReference>
<keyword evidence="2" id="KW-0808">Transferase</keyword>
<gene>
    <name evidence="9" type="ORF">A8E72_19540</name>
</gene>
<dbReference type="InterPro" id="IPR042213">
    <property type="entry name" value="NBD_C_sf"/>
</dbReference>
<evidence type="ECO:0000256" key="5">
    <source>
        <dbReference type="ARBA" id="ARBA00022840"/>
    </source>
</evidence>
<dbReference type="OrthoDB" id="191465at2"/>
<evidence type="ECO:0000256" key="2">
    <source>
        <dbReference type="ARBA" id="ARBA00022679"/>
    </source>
</evidence>
<dbReference type="Proteomes" id="UP000188543">
    <property type="component" value="Unassembled WGS sequence"/>
</dbReference>
<protein>
    <submittedName>
        <fullName evidence="9">Serine kinase</fullName>
    </submittedName>
</protein>
<comment type="caution">
    <text evidence="9">The sequence shown here is derived from an EMBL/GenBank/DDBJ whole genome shotgun (WGS) entry which is preliminary data.</text>
</comment>
<dbReference type="InterPro" id="IPR010737">
    <property type="entry name" value="4-carb_acid_sugar_kinase_N"/>
</dbReference>
<dbReference type="SUPFAM" id="SSF142764">
    <property type="entry name" value="YgbK-like"/>
    <property type="match status" value="1"/>
</dbReference>
<evidence type="ECO:0000256" key="6">
    <source>
        <dbReference type="ARBA" id="ARBA00023277"/>
    </source>
</evidence>
<comment type="similarity">
    <text evidence="1">Belongs to the four-carbon acid sugar kinase family.</text>
</comment>
<organism evidence="9 10">
    <name type="scientific">Burkholderia cenocepacia</name>
    <dbReference type="NCBI Taxonomy" id="95486"/>
    <lineage>
        <taxon>Bacteria</taxon>
        <taxon>Pseudomonadati</taxon>
        <taxon>Pseudomonadota</taxon>
        <taxon>Betaproteobacteria</taxon>
        <taxon>Burkholderiales</taxon>
        <taxon>Burkholderiaceae</taxon>
        <taxon>Burkholderia</taxon>
        <taxon>Burkholderia cepacia complex</taxon>
    </lineage>
</organism>
<evidence type="ECO:0000259" key="8">
    <source>
        <dbReference type="Pfam" id="PF17042"/>
    </source>
</evidence>
<keyword evidence="5" id="KW-0067">ATP-binding</keyword>
<dbReference type="EMBL" id="MUTJ01000057">
    <property type="protein sequence ID" value="ONU83986.1"/>
    <property type="molecule type" value="Genomic_DNA"/>
</dbReference>
<name>A0A1V2W239_9BURK</name>
<evidence type="ECO:0000313" key="10">
    <source>
        <dbReference type="Proteomes" id="UP000188543"/>
    </source>
</evidence>
<dbReference type="GO" id="GO:0005524">
    <property type="term" value="F:ATP binding"/>
    <property type="evidence" value="ECO:0007669"/>
    <property type="project" value="UniProtKB-KW"/>
</dbReference>
<keyword evidence="3" id="KW-0547">Nucleotide-binding</keyword>
<sequence>MNAPAQPAARLLIVADDLSGAADCAVAGLRHGLTAMVVLDTAHAATPPHGVDVLSIDVDSRRAPKDVAARRTVDAVASLSGAGTRIYKKVDSTLRGNFAAEVAALASRVGMAIVCPAYPASGRTTVDGRQWVRGVPVEASEYWRNDNIPGKADLVALLSAEHLRVAYAAIGTVRGNADALAAQLRELQSERVQAVVCDAECDDDLQLIARASAMLDDVFWVGSAGLAPAVIDALDLPCSVSGPAARAPHPQGPVLTVVGSMSSVSHAQLDCLKAHAGTHLVALDVAVSALDDPQSDVTAVVGDALRRGRHVVVSLSQTQRGDVNDGLRFCTRLAALLAPVVCHAGGIIATGGETARALLNAAGASALHVVDEIEDGMPLLECRLHGNTLPVVTKAGGFGRPDSIHHAWRRLANAGKPADTAQTNL</sequence>
<evidence type="ECO:0000256" key="1">
    <source>
        <dbReference type="ARBA" id="ARBA00005715"/>
    </source>
</evidence>
<evidence type="ECO:0000256" key="3">
    <source>
        <dbReference type="ARBA" id="ARBA00022741"/>
    </source>
</evidence>
<dbReference type="Pfam" id="PF07005">
    <property type="entry name" value="SBD_N"/>
    <property type="match status" value="1"/>
</dbReference>
<accession>A0A1V2W239</accession>
<feature type="domain" description="Four-carbon acid sugar kinase N-terminal" evidence="7">
    <location>
        <begin position="11"/>
        <end position="229"/>
    </location>
</feature>
<proteinExistence type="inferred from homology"/>
<dbReference type="Pfam" id="PF17042">
    <property type="entry name" value="NBD_C"/>
    <property type="match status" value="1"/>
</dbReference>
<dbReference type="AlphaFoldDB" id="A0A1V2W239"/>
<reference evidence="9 10" key="1">
    <citation type="submission" date="2016-08" db="EMBL/GenBank/DDBJ databases">
        <authorList>
            <person name="Seilhamer J.J."/>
        </authorList>
    </citation>
    <scope>NUCLEOTIDE SEQUENCE [LARGE SCALE GENOMIC DNA]</scope>
    <source>
        <strain evidence="9 10">VC14762</strain>
    </source>
</reference>
<dbReference type="InterPro" id="IPR031475">
    <property type="entry name" value="NBD_C"/>
</dbReference>
<dbReference type="Gene3D" id="3.40.980.20">
    <property type="entry name" value="Four-carbon acid sugar kinase, nucleotide binding domain"/>
    <property type="match status" value="1"/>
</dbReference>
<dbReference type="Gene3D" id="3.40.50.10840">
    <property type="entry name" value="Putative sugar-binding, N-terminal domain"/>
    <property type="match status" value="1"/>
</dbReference>
<evidence type="ECO:0000313" key="9">
    <source>
        <dbReference type="EMBL" id="ONU83986.1"/>
    </source>
</evidence>